<dbReference type="EMBL" id="SRPS01000017">
    <property type="protein sequence ID" value="KAG5976295.1"/>
    <property type="molecule type" value="Genomic_DNA"/>
</dbReference>
<gene>
    <name evidence="2" type="ORF">E4U56_002250</name>
    <name evidence="1" type="ORF">E4U57_004147</name>
</gene>
<evidence type="ECO:0000313" key="2">
    <source>
        <dbReference type="EMBL" id="KAG5976295.1"/>
    </source>
</evidence>
<dbReference type="Proteomes" id="UP000742024">
    <property type="component" value="Unassembled WGS sequence"/>
</dbReference>
<dbReference type="AlphaFoldDB" id="A0A9P7SRF9"/>
<keyword evidence="3" id="KW-1185">Reference proteome</keyword>
<proteinExistence type="predicted"/>
<dbReference type="Proteomes" id="UP000784919">
    <property type="component" value="Unassembled WGS sequence"/>
</dbReference>
<sequence>MPVSFRESDTGCHIWIMVAQFWAHNIARDTPTAVDKSKKKNKNNYARDEECQWELGSHYAAQHR</sequence>
<organism evidence="2 4">
    <name type="scientific">Claviceps arundinis</name>
    <dbReference type="NCBI Taxonomy" id="1623583"/>
    <lineage>
        <taxon>Eukaryota</taxon>
        <taxon>Fungi</taxon>
        <taxon>Dikarya</taxon>
        <taxon>Ascomycota</taxon>
        <taxon>Pezizomycotina</taxon>
        <taxon>Sordariomycetes</taxon>
        <taxon>Hypocreomycetidae</taxon>
        <taxon>Hypocreales</taxon>
        <taxon>Clavicipitaceae</taxon>
        <taxon>Claviceps</taxon>
    </lineage>
</organism>
<protein>
    <submittedName>
        <fullName evidence="2">Uncharacterized protein</fullName>
    </submittedName>
</protein>
<comment type="caution">
    <text evidence="2">The sequence shown here is derived from an EMBL/GenBank/DDBJ whole genome shotgun (WGS) entry which is preliminary data.</text>
</comment>
<name>A0A9P7SRF9_9HYPO</name>
<evidence type="ECO:0000313" key="4">
    <source>
        <dbReference type="Proteomes" id="UP000784919"/>
    </source>
</evidence>
<dbReference type="EMBL" id="SRPR01000307">
    <property type="protein sequence ID" value="KAG5954734.1"/>
    <property type="molecule type" value="Genomic_DNA"/>
</dbReference>
<evidence type="ECO:0000313" key="3">
    <source>
        <dbReference type="Proteomes" id="UP000742024"/>
    </source>
</evidence>
<evidence type="ECO:0000313" key="1">
    <source>
        <dbReference type="EMBL" id="KAG5954734.1"/>
    </source>
</evidence>
<reference evidence="2 3" key="1">
    <citation type="journal article" date="2020" name="bioRxiv">
        <title>Whole genome comparisons of ergot fungi reveals the divergence and evolution of species within the genus Claviceps are the result of varying mechanisms driving genome evolution and host range expansion.</title>
        <authorList>
            <person name="Wyka S.A."/>
            <person name="Mondo S.J."/>
            <person name="Liu M."/>
            <person name="Dettman J."/>
            <person name="Nalam V."/>
            <person name="Broders K.D."/>
        </authorList>
    </citation>
    <scope>NUCLEOTIDE SEQUENCE</scope>
    <source>
        <strain evidence="2">CCC 1102</strain>
        <strain evidence="1 3">LM583</strain>
    </source>
</reference>
<accession>A0A9P7SRF9</accession>